<dbReference type="PANTHER" id="PTHR45711">
    <property type="entry name" value="CHLORIDE CHANNEL PROTEIN"/>
    <property type="match status" value="1"/>
</dbReference>
<evidence type="ECO:0000256" key="6">
    <source>
        <dbReference type="ARBA" id="ARBA00023136"/>
    </source>
</evidence>
<evidence type="ECO:0000256" key="2">
    <source>
        <dbReference type="ARBA" id="ARBA00022448"/>
    </source>
</evidence>
<evidence type="ECO:0000256" key="3">
    <source>
        <dbReference type="ARBA" id="ARBA00022692"/>
    </source>
</evidence>
<dbReference type="Pfam" id="PF02080">
    <property type="entry name" value="TrkA_C"/>
    <property type="match status" value="1"/>
</dbReference>
<dbReference type="KEGG" id="fno:Fnod_0762"/>
<evidence type="ECO:0000256" key="7">
    <source>
        <dbReference type="ARBA" id="ARBA00023214"/>
    </source>
</evidence>
<dbReference type="PANTHER" id="PTHR45711:SF6">
    <property type="entry name" value="CHLORIDE CHANNEL PROTEIN"/>
    <property type="match status" value="1"/>
</dbReference>
<feature type="transmembrane region" description="Helical" evidence="8">
    <location>
        <begin position="269"/>
        <end position="293"/>
    </location>
</feature>
<reference evidence="10 11" key="1">
    <citation type="submission" date="2007-07" db="EMBL/GenBank/DDBJ databases">
        <title>Complete sequence of Fervidobacterium nodosum Rt17-B1.</title>
        <authorList>
            <consortium name="US DOE Joint Genome Institute"/>
            <person name="Copeland A."/>
            <person name="Lucas S."/>
            <person name="Lapidus A."/>
            <person name="Barry K."/>
            <person name="Glavina del Rio T."/>
            <person name="Dalin E."/>
            <person name="Tice H."/>
            <person name="Pitluck S."/>
            <person name="Saunders E."/>
            <person name="Brettin T."/>
            <person name="Bruce D."/>
            <person name="Detter J.C."/>
            <person name="Han C."/>
            <person name="Schmutz J."/>
            <person name="Larimer F."/>
            <person name="Land M."/>
            <person name="Hauser L."/>
            <person name="Kyrpides N."/>
            <person name="Mikhailova N."/>
            <person name="Nelson K."/>
            <person name="Gogarten J.P."/>
            <person name="Noll K."/>
            <person name="Richardson P."/>
        </authorList>
    </citation>
    <scope>NUCLEOTIDE SEQUENCE [LARGE SCALE GENOMIC DNA]</scope>
    <source>
        <strain evidence="11">ATCC 35602 / DSM 5306 / Rt17-B1</strain>
    </source>
</reference>
<evidence type="ECO:0000256" key="4">
    <source>
        <dbReference type="ARBA" id="ARBA00022989"/>
    </source>
</evidence>
<dbReference type="eggNOG" id="COG0569">
    <property type="taxonomic scope" value="Bacteria"/>
</dbReference>
<feature type="domain" description="RCK C-terminal" evidence="9">
    <location>
        <begin position="429"/>
        <end position="512"/>
    </location>
</feature>
<organism evidence="10 11">
    <name type="scientific">Fervidobacterium nodosum (strain ATCC 35602 / DSM 5306 / Rt17-B1)</name>
    <dbReference type="NCBI Taxonomy" id="381764"/>
    <lineage>
        <taxon>Bacteria</taxon>
        <taxon>Thermotogati</taxon>
        <taxon>Thermotogota</taxon>
        <taxon>Thermotogae</taxon>
        <taxon>Thermotogales</taxon>
        <taxon>Fervidobacteriaceae</taxon>
        <taxon>Fervidobacterium</taxon>
    </lineage>
</organism>
<dbReference type="EMBL" id="CP000771">
    <property type="protein sequence ID" value="ABS60615.1"/>
    <property type="molecule type" value="Genomic_DNA"/>
</dbReference>
<feature type="transmembrane region" description="Helical" evidence="8">
    <location>
        <begin position="158"/>
        <end position="183"/>
    </location>
</feature>
<name>A7HL32_FERNB</name>
<keyword evidence="4 8" id="KW-1133">Transmembrane helix</keyword>
<feature type="transmembrane region" description="Helical" evidence="8">
    <location>
        <begin position="20"/>
        <end position="41"/>
    </location>
</feature>
<dbReference type="STRING" id="381764.Fnod_0762"/>
<accession>A7HL32</accession>
<protein>
    <submittedName>
        <fullName evidence="10">Chloride channel core</fullName>
    </submittedName>
</protein>
<evidence type="ECO:0000256" key="5">
    <source>
        <dbReference type="ARBA" id="ARBA00023065"/>
    </source>
</evidence>
<feature type="transmembrane region" description="Helical" evidence="8">
    <location>
        <begin position="328"/>
        <end position="351"/>
    </location>
</feature>
<dbReference type="Proteomes" id="UP000002415">
    <property type="component" value="Chromosome"/>
</dbReference>
<dbReference type="GO" id="GO:0005247">
    <property type="term" value="F:voltage-gated chloride channel activity"/>
    <property type="evidence" value="ECO:0007669"/>
    <property type="project" value="TreeGrafter"/>
</dbReference>
<dbReference type="Pfam" id="PF00654">
    <property type="entry name" value="Voltage_CLC"/>
    <property type="match status" value="1"/>
</dbReference>
<feature type="transmembrane region" description="Helical" evidence="8">
    <location>
        <begin position="229"/>
        <end position="249"/>
    </location>
</feature>
<dbReference type="InterPro" id="IPR006037">
    <property type="entry name" value="RCK_C"/>
</dbReference>
<keyword evidence="2" id="KW-0813">Transport</keyword>
<sequence>MAEESADKLIEKVARLKSKLILKSIAVGIFSSLMVILYRIMLTKADSIREYALHMYNSNHLYIFLILFLVVINSLIIKKFVKTEPMISGSGIPQIKGVILRQIDYNPIKAIYKKLIGGFLAILNGLSLGREGPSVQIGATVGMYFSRKLELTKMEEKYLITAGASAGLAAAFNAPLAAVIFSLEELHKNFSPMVLLTSMIAAIVSDFISKTVFGLKPVFNFQLSSTIPLKYYPFLILLGFVTGILGVYFNKSLLKSTQVFKKIENRILISSLIGVVLLLTIPDVLGGGHDLVIKTSKVNITLKQILIILVIKFAFTMISYASSAPGGIFLPMLALGALIGKAFYSGIFIFFDTNNTYMVNFITLGMVGYFVAIVRAPITGIVLITEMVGTLNHFLELSLVSFVSYITAELLNEEPIYESLLERILESSGGLRNLIRPHQKTLIEITISTGSELDGIKIKGFKWPEGCLIVSIRRGNKEIIPNGEVVLHAGDILSILTTEESASKNKRELIKKATSVKE</sequence>
<dbReference type="PROSITE" id="PS51202">
    <property type="entry name" value="RCK_C"/>
    <property type="match status" value="1"/>
</dbReference>
<comment type="subcellular location">
    <subcellularLocation>
        <location evidence="1">Membrane</location>
        <topology evidence="1">Multi-pass membrane protein</topology>
    </subcellularLocation>
</comment>
<evidence type="ECO:0000313" key="11">
    <source>
        <dbReference type="Proteomes" id="UP000002415"/>
    </source>
</evidence>
<dbReference type="GO" id="GO:0006813">
    <property type="term" value="P:potassium ion transport"/>
    <property type="evidence" value="ECO:0007669"/>
    <property type="project" value="InterPro"/>
</dbReference>
<dbReference type="AlphaFoldDB" id="A7HL32"/>
<gene>
    <name evidence="10" type="ordered locus">Fnod_0762</name>
</gene>
<keyword evidence="11" id="KW-1185">Reference proteome</keyword>
<evidence type="ECO:0000259" key="9">
    <source>
        <dbReference type="PROSITE" id="PS51202"/>
    </source>
</evidence>
<dbReference type="GO" id="GO:0005886">
    <property type="term" value="C:plasma membrane"/>
    <property type="evidence" value="ECO:0007669"/>
    <property type="project" value="TreeGrafter"/>
</dbReference>
<feature type="transmembrane region" description="Helical" evidence="8">
    <location>
        <begin position="61"/>
        <end position="77"/>
    </location>
</feature>
<dbReference type="InterPro" id="IPR014743">
    <property type="entry name" value="Cl-channel_core"/>
</dbReference>
<dbReference type="Gene3D" id="3.30.70.1450">
    <property type="entry name" value="Regulator of K+ conductance, C-terminal domain"/>
    <property type="match status" value="1"/>
</dbReference>
<keyword evidence="3 8" id="KW-0812">Transmembrane</keyword>
<evidence type="ECO:0000256" key="1">
    <source>
        <dbReference type="ARBA" id="ARBA00004141"/>
    </source>
</evidence>
<dbReference type="RefSeq" id="WP_011993932.1">
    <property type="nucleotide sequence ID" value="NC_009718.1"/>
</dbReference>
<evidence type="ECO:0000256" key="8">
    <source>
        <dbReference type="SAM" id="Phobius"/>
    </source>
</evidence>
<keyword evidence="6 8" id="KW-0472">Membrane</keyword>
<proteinExistence type="predicted"/>
<dbReference type="Gene3D" id="1.10.3080.10">
    <property type="entry name" value="Clc chloride channel"/>
    <property type="match status" value="1"/>
</dbReference>
<feature type="transmembrane region" description="Helical" evidence="8">
    <location>
        <begin position="358"/>
        <end position="378"/>
    </location>
</feature>
<dbReference type="CDD" id="cd01031">
    <property type="entry name" value="EriC"/>
    <property type="match status" value="1"/>
</dbReference>
<evidence type="ECO:0000313" key="10">
    <source>
        <dbReference type="EMBL" id="ABS60615.1"/>
    </source>
</evidence>
<dbReference type="InterPro" id="IPR001807">
    <property type="entry name" value="ClC"/>
</dbReference>
<keyword evidence="7" id="KW-0868">Chloride</keyword>
<keyword evidence="5" id="KW-0406">Ion transport</keyword>
<dbReference type="OrthoDB" id="9812438at2"/>
<feature type="transmembrane region" description="Helical" evidence="8">
    <location>
        <begin position="305"/>
        <end position="322"/>
    </location>
</feature>
<dbReference type="eggNOG" id="COG0038">
    <property type="taxonomic scope" value="Bacteria"/>
</dbReference>
<dbReference type="SUPFAM" id="SSF116726">
    <property type="entry name" value="TrkA C-terminal domain-like"/>
    <property type="match status" value="1"/>
</dbReference>
<dbReference type="HOGENOM" id="CLU_015263_7_4_0"/>
<dbReference type="GO" id="GO:0008324">
    <property type="term" value="F:monoatomic cation transmembrane transporter activity"/>
    <property type="evidence" value="ECO:0007669"/>
    <property type="project" value="InterPro"/>
</dbReference>
<reference evidence="10 11" key="2">
    <citation type="journal article" date="2009" name="Proc. Natl. Acad. Sci. U.S.A.">
        <title>On the chimeric nature, thermophilic origin, and phylogenetic placement of the Thermotogales.</title>
        <authorList>
            <person name="Zhaxybayeva O."/>
            <person name="Swithers K.S."/>
            <person name="Lapierre P."/>
            <person name="Fournier G.P."/>
            <person name="Bickhart D.M."/>
            <person name="DeBoy R.T."/>
            <person name="Nelson K.E."/>
            <person name="Nesbo C.L."/>
            <person name="Doolittle W.F."/>
            <person name="Gogarten J.P."/>
            <person name="Noll K.M."/>
        </authorList>
    </citation>
    <scope>NUCLEOTIDE SEQUENCE [LARGE SCALE GENOMIC DNA]</scope>
    <source>
        <strain evidence="11">ATCC 35602 / DSM 5306 / Rt17-B1</strain>
    </source>
</reference>
<dbReference type="SUPFAM" id="SSF81340">
    <property type="entry name" value="Clc chloride channel"/>
    <property type="match status" value="1"/>
</dbReference>
<dbReference type="PRINTS" id="PR00762">
    <property type="entry name" value="CLCHANNEL"/>
</dbReference>
<dbReference type="InterPro" id="IPR036721">
    <property type="entry name" value="RCK_C_sf"/>
</dbReference>